<organism evidence="1">
    <name type="scientific">Anguilla anguilla</name>
    <name type="common">European freshwater eel</name>
    <name type="synonym">Muraena anguilla</name>
    <dbReference type="NCBI Taxonomy" id="7936"/>
    <lineage>
        <taxon>Eukaryota</taxon>
        <taxon>Metazoa</taxon>
        <taxon>Chordata</taxon>
        <taxon>Craniata</taxon>
        <taxon>Vertebrata</taxon>
        <taxon>Euteleostomi</taxon>
        <taxon>Actinopterygii</taxon>
        <taxon>Neopterygii</taxon>
        <taxon>Teleostei</taxon>
        <taxon>Anguilliformes</taxon>
        <taxon>Anguillidae</taxon>
        <taxon>Anguilla</taxon>
    </lineage>
</organism>
<reference evidence="1" key="2">
    <citation type="journal article" date="2015" name="Fish Shellfish Immunol.">
        <title>Early steps in the European eel (Anguilla anguilla)-Vibrio vulnificus interaction in the gills: Role of the RtxA13 toxin.</title>
        <authorList>
            <person name="Callol A."/>
            <person name="Pajuelo D."/>
            <person name="Ebbesson L."/>
            <person name="Teles M."/>
            <person name="MacKenzie S."/>
            <person name="Amaro C."/>
        </authorList>
    </citation>
    <scope>NUCLEOTIDE SEQUENCE</scope>
</reference>
<accession>A0A0E9VZF7</accession>
<protein>
    <submittedName>
        <fullName evidence="1">Uncharacterized protein</fullName>
    </submittedName>
</protein>
<dbReference type="EMBL" id="GBXM01025105">
    <property type="protein sequence ID" value="JAH83472.1"/>
    <property type="molecule type" value="Transcribed_RNA"/>
</dbReference>
<proteinExistence type="predicted"/>
<dbReference type="AlphaFoldDB" id="A0A0E9VZF7"/>
<evidence type="ECO:0000313" key="1">
    <source>
        <dbReference type="EMBL" id="JAH83472.1"/>
    </source>
</evidence>
<sequence length="46" mass="5413">MNSQFLCLYSLSLSLTHTHTHSHTHTKKSRISDLWTRFTVMISAFF</sequence>
<name>A0A0E9VZF7_ANGAN</name>
<reference evidence="1" key="1">
    <citation type="submission" date="2014-11" db="EMBL/GenBank/DDBJ databases">
        <authorList>
            <person name="Amaro Gonzalez C."/>
        </authorList>
    </citation>
    <scope>NUCLEOTIDE SEQUENCE</scope>
</reference>